<dbReference type="Proteomes" id="UP000193077">
    <property type="component" value="Unassembled WGS sequence"/>
</dbReference>
<evidence type="ECO:0000313" key="2">
    <source>
        <dbReference type="Proteomes" id="UP000193077"/>
    </source>
</evidence>
<gene>
    <name evidence="1" type="ORF">TRL7639_00313</name>
</gene>
<reference evidence="1 2" key="1">
    <citation type="submission" date="2017-03" db="EMBL/GenBank/DDBJ databases">
        <authorList>
            <person name="Afonso C.L."/>
            <person name="Miller P.J."/>
            <person name="Scott M.A."/>
            <person name="Spackman E."/>
            <person name="Goraichik I."/>
            <person name="Dimitrov K.M."/>
            <person name="Suarez D.L."/>
            <person name="Swayne D.E."/>
        </authorList>
    </citation>
    <scope>NUCLEOTIDE SEQUENCE [LARGE SCALE GENOMIC DNA]</scope>
    <source>
        <strain evidence="1 2">CECT 7639</strain>
    </source>
</reference>
<dbReference type="EMBL" id="FWFO01000001">
    <property type="protein sequence ID" value="SLN16350.1"/>
    <property type="molecule type" value="Genomic_DNA"/>
</dbReference>
<dbReference type="Pfam" id="PF13704">
    <property type="entry name" value="Glyco_tranf_2_4"/>
    <property type="match status" value="1"/>
</dbReference>
<name>A0A1Y5RG03_9RHOB</name>
<keyword evidence="2" id="KW-1185">Reference proteome</keyword>
<evidence type="ECO:0000313" key="1">
    <source>
        <dbReference type="EMBL" id="SLN16350.1"/>
    </source>
</evidence>
<protein>
    <recommendedName>
        <fullName evidence="3">Glycosyl transferase family 2</fullName>
    </recommendedName>
</protein>
<organism evidence="1 2">
    <name type="scientific">Falsiruegeria litorea R37</name>
    <dbReference type="NCBI Taxonomy" id="1200284"/>
    <lineage>
        <taxon>Bacteria</taxon>
        <taxon>Pseudomonadati</taxon>
        <taxon>Pseudomonadota</taxon>
        <taxon>Alphaproteobacteria</taxon>
        <taxon>Rhodobacterales</taxon>
        <taxon>Roseobacteraceae</taxon>
        <taxon>Falsiruegeria</taxon>
    </lineage>
</organism>
<dbReference type="OrthoDB" id="7203640at2"/>
<proteinExistence type="predicted"/>
<evidence type="ECO:0008006" key="3">
    <source>
        <dbReference type="Google" id="ProtNLM"/>
    </source>
</evidence>
<dbReference type="AlphaFoldDB" id="A0A1Y5RG03"/>
<dbReference type="RefSeq" id="WP_085794051.1">
    <property type="nucleotide sequence ID" value="NZ_FWFO01000001.1"/>
</dbReference>
<accession>A0A1Y5RG03</accession>
<sequence>MTATWRVGAILNETLADTLRFAAWYLEAGADGLTLMFDNPQDPAIGVLGDHPKITCIPCTSEFWEGLGLTQDTRFPKRQNFALSHIYRTTSEDWLLNVDADEFVYVAEGNIAGLLTTQAPETECIRIETAEIVEPLVAQVALTFRLPMERDVARRVYADNAELFGPRRRGLVGHPQGKSATRTGLDGVSLRQHWPQRRNGEPMVERMIGRQNGAYLLHFIGLDYDAWHGKLAWRAGSRGFTVPLTQRIEAAMDSGNAELELQRLHARLHKASPEVMDRLQAEGARLDLHLDLDAVARRVFGDAFSG</sequence>